<accession>A0ABP9PRW2</accession>
<dbReference type="NCBIfam" id="NF033819">
    <property type="entry name" value="IS66_TnpB"/>
    <property type="match status" value="1"/>
</dbReference>
<dbReference type="Pfam" id="PF05717">
    <property type="entry name" value="TnpB_IS66"/>
    <property type="match status" value="1"/>
</dbReference>
<dbReference type="PANTHER" id="PTHR36455">
    <property type="match status" value="1"/>
</dbReference>
<dbReference type="Proteomes" id="UP001499852">
    <property type="component" value="Unassembled WGS sequence"/>
</dbReference>
<name>A0ABP9PRW2_9BACT</name>
<organism evidence="1 2">
    <name type="scientific">Prosthecobacter algae</name>
    <dbReference type="NCBI Taxonomy" id="1144682"/>
    <lineage>
        <taxon>Bacteria</taxon>
        <taxon>Pseudomonadati</taxon>
        <taxon>Verrucomicrobiota</taxon>
        <taxon>Verrucomicrobiia</taxon>
        <taxon>Verrucomicrobiales</taxon>
        <taxon>Verrucomicrobiaceae</taxon>
        <taxon>Prosthecobacter</taxon>
    </lineage>
</organism>
<proteinExistence type="predicted"/>
<dbReference type="PANTHER" id="PTHR36455:SF1">
    <property type="entry name" value="BLR8292 PROTEIN"/>
    <property type="match status" value="1"/>
</dbReference>
<gene>
    <name evidence="1" type="primary">tnpB</name>
    <name evidence="1" type="ORF">GCM10023213_49070</name>
</gene>
<keyword evidence="2" id="KW-1185">Reference proteome</keyword>
<evidence type="ECO:0000313" key="2">
    <source>
        <dbReference type="Proteomes" id="UP001499852"/>
    </source>
</evidence>
<dbReference type="InterPro" id="IPR008878">
    <property type="entry name" value="Transposase_IS66_Orf2"/>
</dbReference>
<comment type="caution">
    <text evidence="1">The sequence shown here is derived from an EMBL/GenBank/DDBJ whole genome shotgun (WGS) entry which is preliminary data.</text>
</comment>
<evidence type="ECO:0000313" key="1">
    <source>
        <dbReference type="EMBL" id="GAA5150367.1"/>
    </source>
</evidence>
<protein>
    <submittedName>
        <fullName evidence="1">IS66 family insertion sequence element accessory protein TnpB</fullName>
    </submittedName>
</protein>
<sequence>MLSFPGSLKIFIALEPCDMRAGINTLHALVADKLKEAVKSGALFVFTNKRRRLLKILYFDGTGCWLMTKRLEQGTFFWPRAAEEGQTRLELVPEAFAMLTDGIDMHGAKPRGWYERGK</sequence>
<dbReference type="EMBL" id="BAABIA010000024">
    <property type="protein sequence ID" value="GAA5150367.1"/>
    <property type="molecule type" value="Genomic_DNA"/>
</dbReference>
<reference evidence="2" key="1">
    <citation type="journal article" date="2019" name="Int. J. Syst. Evol. Microbiol.">
        <title>The Global Catalogue of Microorganisms (GCM) 10K type strain sequencing project: providing services to taxonomists for standard genome sequencing and annotation.</title>
        <authorList>
            <consortium name="The Broad Institute Genomics Platform"/>
            <consortium name="The Broad Institute Genome Sequencing Center for Infectious Disease"/>
            <person name="Wu L."/>
            <person name="Ma J."/>
        </authorList>
    </citation>
    <scope>NUCLEOTIDE SEQUENCE [LARGE SCALE GENOMIC DNA]</scope>
    <source>
        <strain evidence="2">JCM 18053</strain>
    </source>
</reference>
<dbReference type="RefSeq" id="WP_345739073.1">
    <property type="nucleotide sequence ID" value="NZ_BAABIA010000024.1"/>
</dbReference>